<evidence type="ECO:0000256" key="4">
    <source>
        <dbReference type="SAM" id="SignalP"/>
    </source>
</evidence>
<sequence>MRFQFLLSATLLAGVLPALALPLQYADVTALEARTDAPLAARSYLDDSAATLERRQGGSGRAPGTGSRSRHTGPPPVVEPHNSHEAARAAFYATEHRPAAHDTFHTGTGHVYTGEHVHNAIHEYHHHDPTPGGHASGSAGKGHPKPFRNDPNRSTGERPFPEAVGHGPIREYPLVAGGKAYHQGKTGSDRIMMQQHSQGAGHSFLGVTGHGKPGPDMEDHHVAAHHQYQYSDRY</sequence>
<accession>A0A0D2MKH9</accession>
<proteinExistence type="predicted"/>
<gene>
    <name evidence="5" type="ORF">HYPSUDRAFT_38965</name>
</gene>
<name>A0A0D2MKH9_HYPSF</name>
<evidence type="ECO:0000256" key="3">
    <source>
        <dbReference type="SAM" id="MobiDB-lite"/>
    </source>
</evidence>
<feature type="region of interest" description="Disordered" evidence="3">
    <location>
        <begin position="51"/>
        <end position="83"/>
    </location>
</feature>
<feature type="chain" id="PRO_5002258880" evidence="4">
    <location>
        <begin position="21"/>
        <end position="234"/>
    </location>
</feature>
<reference evidence="6" key="1">
    <citation type="submission" date="2014-04" db="EMBL/GenBank/DDBJ databases">
        <title>Evolutionary Origins and Diversification of the Mycorrhizal Mutualists.</title>
        <authorList>
            <consortium name="DOE Joint Genome Institute"/>
            <consortium name="Mycorrhizal Genomics Consortium"/>
            <person name="Kohler A."/>
            <person name="Kuo A."/>
            <person name="Nagy L.G."/>
            <person name="Floudas D."/>
            <person name="Copeland A."/>
            <person name="Barry K.W."/>
            <person name="Cichocki N."/>
            <person name="Veneault-Fourrey C."/>
            <person name="LaButti K."/>
            <person name="Lindquist E.A."/>
            <person name="Lipzen A."/>
            <person name="Lundell T."/>
            <person name="Morin E."/>
            <person name="Murat C."/>
            <person name="Riley R."/>
            <person name="Ohm R."/>
            <person name="Sun H."/>
            <person name="Tunlid A."/>
            <person name="Henrissat B."/>
            <person name="Grigoriev I.V."/>
            <person name="Hibbett D.S."/>
            <person name="Martin F."/>
        </authorList>
    </citation>
    <scope>NUCLEOTIDE SEQUENCE [LARGE SCALE GENOMIC DNA]</scope>
    <source>
        <strain evidence="6">FD-334 SS-4</strain>
    </source>
</reference>
<feature type="compositionally biased region" description="Basic and acidic residues" evidence="3">
    <location>
        <begin position="147"/>
        <end position="160"/>
    </location>
</feature>
<dbReference type="Proteomes" id="UP000054270">
    <property type="component" value="Unassembled WGS sequence"/>
</dbReference>
<keyword evidence="2" id="KW-0378">Hydrolase</keyword>
<dbReference type="GO" id="GO:0016787">
    <property type="term" value="F:hydrolase activity"/>
    <property type="evidence" value="ECO:0007669"/>
    <property type="project" value="UniProtKB-KW"/>
</dbReference>
<feature type="region of interest" description="Disordered" evidence="3">
    <location>
        <begin position="124"/>
        <end position="167"/>
    </location>
</feature>
<feature type="signal peptide" evidence="4">
    <location>
        <begin position="1"/>
        <end position="20"/>
    </location>
</feature>
<evidence type="ECO:0000313" key="5">
    <source>
        <dbReference type="EMBL" id="KJA24188.1"/>
    </source>
</evidence>
<dbReference type="EMBL" id="KN817538">
    <property type="protein sequence ID" value="KJA24188.1"/>
    <property type="molecule type" value="Genomic_DNA"/>
</dbReference>
<protein>
    <submittedName>
        <fullName evidence="5">Uncharacterized protein</fullName>
    </submittedName>
</protein>
<dbReference type="AlphaFoldDB" id="A0A0D2MKH9"/>
<evidence type="ECO:0000313" key="6">
    <source>
        <dbReference type="Proteomes" id="UP000054270"/>
    </source>
</evidence>
<dbReference type="SUPFAM" id="SSF53933">
    <property type="entry name" value="Microbial ribonucleases"/>
    <property type="match status" value="1"/>
</dbReference>
<dbReference type="Gene3D" id="3.10.450.30">
    <property type="entry name" value="Microbial ribonucleases"/>
    <property type="match status" value="1"/>
</dbReference>
<organism evidence="5 6">
    <name type="scientific">Hypholoma sublateritium (strain FD-334 SS-4)</name>
    <dbReference type="NCBI Taxonomy" id="945553"/>
    <lineage>
        <taxon>Eukaryota</taxon>
        <taxon>Fungi</taxon>
        <taxon>Dikarya</taxon>
        <taxon>Basidiomycota</taxon>
        <taxon>Agaricomycotina</taxon>
        <taxon>Agaricomycetes</taxon>
        <taxon>Agaricomycetidae</taxon>
        <taxon>Agaricales</taxon>
        <taxon>Agaricineae</taxon>
        <taxon>Strophariaceae</taxon>
        <taxon>Hypholoma</taxon>
    </lineage>
</organism>
<evidence type="ECO:0000256" key="2">
    <source>
        <dbReference type="ARBA" id="ARBA00022801"/>
    </source>
</evidence>
<keyword evidence="6" id="KW-1185">Reference proteome</keyword>
<keyword evidence="4" id="KW-0732">Signal</keyword>
<dbReference type="GO" id="GO:0003723">
    <property type="term" value="F:RNA binding"/>
    <property type="evidence" value="ECO:0007669"/>
    <property type="project" value="InterPro"/>
</dbReference>
<dbReference type="InterPro" id="IPR016191">
    <property type="entry name" value="Ribonuclease/ribotoxin"/>
</dbReference>
<keyword evidence="1" id="KW-0540">Nuclease</keyword>
<evidence type="ECO:0000256" key="1">
    <source>
        <dbReference type="ARBA" id="ARBA00022722"/>
    </source>
</evidence>
<dbReference type="GO" id="GO:0004540">
    <property type="term" value="F:RNA nuclease activity"/>
    <property type="evidence" value="ECO:0007669"/>
    <property type="project" value="InterPro"/>
</dbReference>